<dbReference type="PANTHER" id="PTHR30151:SF0">
    <property type="entry name" value="ABC TRANSPORTER PERMEASE PROTEIN MJ0413-RELATED"/>
    <property type="match status" value="1"/>
</dbReference>
<keyword evidence="3" id="KW-1003">Cell membrane</keyword>
<feature type="transmembrane region" description="Helical" evidence="7">
    <location>
        <begin position="301"/>
        <end position="323"/>
    </location>
</feature>
<evidence type="ECO:0000256" key="7">
    <source>
        <dbReference type="RuleBase" id="RU363032"/>
    </source>
</evidence>
<feature type="transmembrane region" description="Helical" evidence="7">
    <location>
        <begin position="205"/>
        <end position="227"/>
    </location>
</feature>
<dbReference type="GO" id="GO:0055085">
    <property type="term" value="P:transmembrane transport"/>
    <property type="evidence" value="ECO:0007669"/>
    <property type="project" value="InterPro"/>
</dbReference>
<dbReference type="CDD" id="cd06261">
    <property type="entry name" value="TM_PBP2"/>
    <property type="match status" value="1"/>
</dbReference>
<dbReference type="RefSeq" id="WP_257022594.1">
    <property type="nucleotide sequence ID" value="NZ_JACBYR010000002.1"/>
</dbReference>
<accession>A0A7Y9IXY5</accession>
<feature type="transmembrane region" description="Helical" evidence="7">
    <location>
        <begin position="177"/>
        <end position="199"/>
    </location>
</feature>
<evidence type="ECO:0000313" key="11">
    <source>
        <dbReference type="Proteomes" id="UP000542125"/>
    </source>
</evidence>
<feature type="domain" description="ABC transmembrane type-1" evidence="9">
    <location>
        <begin position="139"/>
        <end position="319"/>
    </location>
</feature>
<protein>
    <submittedName>
        <fullName evidence="10">NitT/TauT family transport system permease protein</fullName>
    </submittedName>
</protein>
<evidence type="ECO:0000256" key="5">
    <source>
        <dbReference type="ARBA" id="ARBA00022989"/>
    </source>
</evidence>
<evidence type="ECO:0000256" key="1">
    <source>
        <dbReference type="ARBA" id="ARBA00004651"/>
    </source>
</evidence>
<evidence type="ECO:0000313" key="10">
    <source>
        <dbReference type="EMBL" id="NYE85151.1"/>
    </source>
</evidence>
<evidence type="ECO:0000256" key="2">
    <source>
        <dbReference type="ARBA" id="ARBA00022448"/>
    </source>
</evidence>
<evidence type="ECO:0000256" key="4">
    <source>
        <dbReference type="ARBA" id="ARBA00022692"/>
    </source>
</evidence>
<sequence>MSANAALIGRPTHAPAHPQGVLAHPPVNVQTSLQATSSSGLLAQGSPAAALAPAALVPVAPALSPTATASHASSAPERSPSRSAPTLWAIAMPAAFLVLLAIGWEGMARALHNPLIPGVEEVGQALGVILSDGSFVSQMVVTLQRVALGFVLAFAVALIAGIGMGRSRKLQQFLEPAILIGLTVPGLVWALLCIIWFGMSLISSTLAVALGIAPALTLSVAQGIRSVNADLVEMASVFQLSRLARLRLLWFPTLVPFLLSGTRLGLSLAWKVIVLVEVFGLSSGVGYQLNSEFSSQNVAAVLAWTLAFAAVMAVLEYGVIGSLERRASRWKRVATV</sequence>
<dbReference type="PANTHER" id="PTHR30151">
    <property type="entry name" value="ALKANE SULFONATE ABC TRANSPORTER-RELATED, MEMBRANE SUBUNIT"/>
    <property type="match status" value="1"/>
</dbReference>
<evidence type="ECO:0000256" key="6">
    <source>
        <dbReference type="ARBA" id="ARBA00023136"/>
    </source>
</evidence>
<reference evidence="10 11" key="1">
    <citation type="submission" date="2020-07" db="EMBL/GenBank/DDBJ databases">
        <title>Genomic Encyclopedia of Type Strains, Phase IV (KMG-V): Genome sequencing to study the core and pangenomes of soil and plant-associated prokaryotes.</title>
        <authorList>
            <person name="Whitman W."/>
        </authorList>
    </citation>
    <scope>NUCLEOTIDE SEQUENCE [LARGE SCALE GENOMIC DNA]</scope>
    <source>
        <strain evidence="10 11">SAS40</strain>
    </source>
</reference>
<comment type="caution">
    <text evidence="10">The sequence shown here is derived from an EMBL/GenBank/DDBJ whole genome shotgun (WGS) entry which is preliminary data.</text>
</comment>
<dbReference type="Gene3D" id="1.10.3720.10">
    <property type="entry name" value="MetI-like"/>
    <property type="match status" value="1"/>
</dbReference>
<dbReference type="EMBL" id="JACBYR010000002">
    <property type="protein sequence ID" value="NYE85151.1"/>
    <property type="molecule type" value="Genomic_DNA"/>
</dbReference>
<keyword evidence="11" id="KW-1185">Reference proteome</keyword>
<keyword evidence="5 7" id="KW-1133">Transmembrane helix</keyword>
<name>A0A7Y9IXY5_9BURK</name>
<comment type="subcellular location">
    <subcellularLocation>
        <location evidence="1 7">Cell membrane</location>
        <topology evidence="1 7">Multi-pass membrane protein</topology>
    </subcellularLocation>
</comment>
<dbReference type="PROSITE" id="PS50928">
    <property type="entry name" value="ABC_TM1"/>
    <property type="match status" value="1"/>
</dbReference>
<evidence type="ECO:0000256" key="3">
    <source>
        <dbReference type="ARBA" id="ARBA00022475"/>
    </source>
</evidence>
<dbReference type="AlphaFoldDB" id="A0A7Y9IXY5"/>
<dbReference type="Proteomes" id="UP000542125">
    <property type="component" value="Unassembled WGS sequence"/>
</dbReference>
<organism evidence="10 11">
    <name type="scientific">Pigmentiphaga litoralis</name>
    <dbReference type="NCBI Taxonomy" id="516702"/>
    <lineage>
        <taxon>Bacteria</taxon>
        <taxon>Pseudomonadati</taxon>
        <taxon>Pseudomonadota</taxon>
        <taxon>Betaproteobacteria</taxon>
        <taxon>Burkholderiales</taxon>
        <taxon>Alcaligenaceae</taxon>
        <taxon>Pigmentiphaga</taxon>
    </lineage>
</organism>
<proteinExistence type="inferred from homology"/>
<feature type="region of interest" description="Disordered" evidence="8">
    <location>
        <begin position="1"/>
        <end position="24"/>
    </location>
</feature>
<dbReference type="SUPFAM" id="SSF161098">
    <property type="entry name" value="MetI-like"/>
    <property type="match status" value="1"/>
</dbReference>
<evidence type="ECO:0000259" key="9">
    <source>
        <dbReference type="PROSITE" id="PS50928"/>
    </source>
</evidence>
<dbReference type="GO" id="GO:0005886">
    <property type="term" value="C:plasma membrane"/>
    <property type="evidence" value="ECO:0007669"/>
    <property type="project" value="UniProtKB-SubCell"/>
</dbReference>
<keyword evidence="2 7" id="KW-0813">Transport</keyword>
<evidence type="ECO:0000256" key="8">
    <source>
        <dbReference type="SAM" id="MobiDB-lite"/>
    </source>
</evidence>
<keyword evidence="6 7" id="KW-0472">Membrane</keyword>
<dbReference type="InterPro" id="IPR000515">
    <property type="entry name" value="MetI-like"/>
</dbReference>
<feature type="transmembrane region" description="Helical" evidence="7">
    <location>
        <begin position="146"/>
        <end position="165"/>
    </location>
</feature>
<dbReference type="InterPro" id="IPR035906">
    <property type="entry name" value="MetI-like_sf"/>
</dbReference>
<dbReference type="Pfam" id="PF00528">
    <property type="entry name" value="BPD_transp_1"/>
    <property type="match status" value="1"/>
</dbReference>
<keyword evidence="4 7" id="KW-0812">Transmembrane</keyword>
<comment type="similarity">
    <text evidence="7">Belongs to the binding-protein-dependent transport system permease family.</text>
</comment>
<feature type="transmembrane region" description="Helical" evidence="7">
    <location>
        <begin position="248"/>
        <end position="281"/>
    </location>
</feature>
<gene>
    <name evidence="10" type="ORF">FHW18_004458</name>
</gene>
<feature type="transmembrane region" description="Helical" evidence="7">
    <location>
        <begin position="86"/>
        <end position="104"/>
    </location>
</feature>